<keyword evidence="1" id="KW-0812">Transmembrane</keyword>
<keyword evidence="3" id="KW-1185">Reference proteome</keyword>
<protein>
    <submittedName>
        <fullName evidence="2">Uncharacterized protein</fullName>
    </submittedName>
</protein>
<evidence type="ECO:0000256" key="1">
    <source>
        <dbReference type="SAM" id="Phobius"/>
    </source>
</evidence>
<evidence type="ECO:0000313" key="2">
    <source>
        <dbReference type="EMBL" id="RNA10989.1"/>
    </source>
</evidence>
<keyword evidence="1" id="KW-1133">Transmembrane helix</keyword>
<feature type="transmembrane region" description="Helical" evidence="1">
    <location>
        <begin position="14"/>
        <end position="37"/>
    </location>
</feature>
<accession>A0A3M7QI76</accession>
<gene>
    <name evidence="2" type="ORF">BpHYR1_023794</name>
</gene>
<evidence type="ECO:0000313" key="3">
    <source>
        <dbReference type="Proteomes" id="UP000276133"/>
    </source>
</evidence>
<keyword evidence="1" id="KW-0472">Membrane</keyword>
<dbReference type="Proteomes" id="UP000276133">
    <property type="component" value="Unassembled WGS sequence"/>
</dbReference>
<comment type="caution">
    <text evidence="2">The sequence shown here is derived from an EMBL/GenBank/DDBJ whole genome shotgun (WGS) entry which is preliminary data.</text>
</comment>
<dbReference type="AlphaFoldDB" id="A0A3M7QI76"/>
<dbReference type="EMBL" id="REGN01006075">
    <property type="protein sequence ID" value="RNA10989.1"/>
    <property type="molecule type" value="Genomic_DNA"/>
</dbReference>
<name>A0A3M7QI76_BRAPC</name>
<proteinExistence type="predicted"/>
<reference evidence="2 3" key="1">
    <citation type="journal article" date="2018" name="Sci. Rep.">
        <title>Genomic signatures of local adaptation to the degree of environmental predictability in rotifers.</title>
        <authorList>
            <person name="Franch-Gras L."/>
            <person name="Hahn C."/>
            <person name="Garcia-Roger E.M."/>
            <person name="Carmona M.J."/>
            <person name="Serra M."/>
            <person name="Gomez A."/>
        </authorList>
    </citation>
    <scope>NUCLEOTIDE SEQUENCE [LARGE SCALE GENOMIC DNA]</scope>
    <source>
        <strain evidence="2">HYR1</strain>
    </source>
</reference>
<sequence length="59" mass="6537">MVNPIGVLDLVLTLAHYFAVTLRLVVLLALIVCRIFWTALDRRALGPAEYLEATSDPVL</sequence>
<organism evidence="2 3">
    <name type="scientific">Brachionus plicatilis</name>
    <name type="common">Marine rotifer</name>
    <name type="synonym">Brachionus muelleri</name>
    <dbReference type="NCBI Taxonomy" id="10195"/>
    <lineage>
        <taxon>Eukaryota</taxon>
        <taxon>Metazoa</taxon>
        <taxon>Spiralia</taxon>
        <taxon>Gnathifera</taxon>
        <taxon>Rotifera</taxon>
        <taxon>Eurotatoria</taxon>
        <taxon>Monogononta</taxon>
        <taxon>Pseudotrocha</taxon>
        <taxon>Ploima</taxon>
        <taxon>Brachionidae</taxon>
        <taxon>Brachionus</taxon>
    </lineage>
</organism>